<dbReference type="AlphaFoldDB" id="A0A6J5WWL5"/>
<dbReference type="EMBL" id="CAEKKB010000003">
    <property type="protein sequence ID" value="CAB4305929.1"/>
    <property type="molecule type" value="Genomic_DNA"/>
</dbReference>
<evidence type="ECO:0000313" key="2">
    <source>
        <dbReference type="Proteomes" id="UP000507245"/>
    </source>
</evidence>
<keyword evidence="2" id="KW-1185">Reference proteome</keyword>
<name>A0A6J5WWL5_PRUAR</name>
<proteinExistence type="predicted"/>
<organism evidence="1 2">
    <name type="scientific">Prunus armeniaca</name>
    <name type="common">Apricot</name>
    <name type="synonym">Armeniaca vulgaris</name>
    <dbReference type="NCBI Taxonomy" id="36596"/>
    <lineage>
        <taxon>Eukaryota</taxon>
        <taxon>Viridiplantae</taxon>
        <taxon>Streptophyta</taxon>
        <taxon>Embryophyta</taxon>
        <taxon>Tracheophyta</taxon>
        <taxon>Spermatophyta</taxon>
        <taxon>Magnoliopsida</taxon>
        <taxon>eudicotyledons</taxon>
        <taxon>Gunneridae</taxon>
        <taxon>Pentapetalae</taxon>
        <taxon>rosids</taxon>
        <taxon>fabids</taxon>
        <taxon>Rosales</taxon>
        <taxon>Rosaceae</taxon>
        <taxon>Amygdaloideae</taxon>
        <taxon>Amygdaleae</taxon>
        <taxon>Prunus</taxon>
    </lineage>
</organism>
<gene>
    <name evidence="1" type="ORF">ORAREDHAP_LOCUS24037</name>
</gene>
<dbReference type="Proteomes" id="UP000507245">
    <property type="component" value="Unassembled WGS sequence"/>
</dbReference>
<evidence type="ECO:0000313" key="1">
    <source>
        <dbReference type="EMBL" id="CAB4305929.1"/>
    </source>
</evidence>
<accession>A0A6J5WWL5</accession>
<sequence length="80" mass="9156">MRRGSPGGARRLTYGWSSCLLVWSIKSRLRGRTYVIPLTGSEVSRGHHSSRLSESRLSSVFTPLVTEYRTKEEVDGQMWR</sequence>
<protein>
    <submittedName>
        <fullName evidence="1">Uncharacterized protein</fullName>
    </submittedName>
</protein>
<reference evidence="2" key="1">
    <citation type="journal article" date="2020" name="Genome Biol.">
        <title>Gamete binning: chromosome-level and haplotype-resolved genome assembly enabled by high-throughput single-cell sequencing of gamete genomes.</title>
        <authorList>
            <person name="Campoy J.A."/>
            <person name="Sun H."/>
            <person name="Goel M."/>
            <person name="Jiao W.-B."/>
            <person name="Folz-Donahue K."/>
            <person name="Wang N."/>
            <person name="Rubio M."/>
            <person name="Liu C."/>
            <person name="Kukat C."/>
            <person name="Ruiz D."/>
            <person name="Huettel B."/>
            <person name="Schneeberger K."/>
        </authorList>
    </citation>
    <scope>NUCLEOTIDE SEQUENCE [LARGE SCALE GENOMIC DNA]</scope>
    <source>
        <strain evidence="2">cv. Rojo Pasion</strain>
    </source>
</reference>